<dbReference type="CDD" id="cd00090">
    <property type="entry name" value="HTH_ARSR"/>
    <property type="match status" value="1"/>
</dbReference>
<dbReference type="Gene3D" id="1.10.10.10">
    <property type="entry name" value="Winged helix-like DNA-binding domain superfamily/Winged helix DNA-binding domain"/>
    <property type="match status" value="1"/>
</dbReference>
<name>A0ABT2X6S5_9RHOB</name>
<evidence type="ECO:0000256" key="2">
    <source>
        <dbReference type="ARBA" id="ARBA00023125"/>
    </source>
</evidence>
<gene>
    <name evidence="5" type="ORF">OEZ60_15130</name>
</gene>
<dbReference type="RefSeq" id="WP_263337911.1">
    <property type="nucleotide sequence ID" value="NZ_JAOVQO010000014.1"/>
</dbReference>
<evidence type="ECO:0000259" key="4">
    <source>
        <dbReference type="PROSITE" id="PS50987"/>
    </source>
</evidence>
<proteinExistence type="predicted"/>
<dbReference type="InterPro" id="IPR036390">
    <property type="entry name" value="WH_DNA-bd_sf"/>
</dbReference>
<protein>
    <submittedName>
        <fullName evidence="5">Helix-turn-helix domain-containing protein</fullName>
    </submittedName>
</protein>
<keyword evidence="2" id="KW-0238">DNA-binding</keyword>
<organism evidence="5 6">
    <name type="scientific">Albidovulum salinarum</name>
    <dbReference type="NCBI Taxonomy" id="2984153"/>
    <lineage>
        <taxon>Bacteria</taxon>
        <taxon>Pseudomonadati</taxon>
        <taxon>Pseudomonadota</taxon>
        <taxon>Alphaproteobacteria</taxon>
        <taxon>Rhodobacterales</taxon>
        <taxon>Paracoccaceae</taxon>
        <taxon>Albidovulum</taxon>
    </lineage>
</organism>
<dbReference type="SUPFAM" id="SSF46785">
    <property type="entry name" value="Winged helix' DNA-binding domain"/>
    <property type="match status" value="1"/>
</dbReference>
<dbReference type="Proteomes" id="UP001209535">
    <property type="component" value="Unassembled WGS sequence"/>
</dbReference>
<comment type="caution">
    <text evidence="5">The sequence shown here is derived from an EMBL/GenBank/DDBJ whole genome shotgun (WGS) entry which is preliminary data.</text>
</comment>
<dbReference type="PANTHER" id="PTHR33154:SF32">
    <property type="entry name" value="TRANSCRIPTIONAL REGULATORY PROTEIN"/>
    <property type="match status" value="1"/>
</dbReference>
<keyword evidence="1" id="KW-0805">Transcription regulation</keyword>
<dbReference type="PANTHER" id="PTHR33154">
    <property type="entry name" value="TRANSCRIPTIONAL REGULATOR, ARSR FAMILY"/>
    <property type="match status" value="1"/>
</dbReference>
<dbReference type="PROSITE" id="PS50987">
    <property type="entry name" value="HTH_ARSR_2"/>
    <property type="match status" value="1"/>
</dbReference>
<evidence type="ECO:0000313" key="5">
    <source>
        <dbReference type="EMBL" id="MCU9849335.1"/>
    </source>
</evidence>
<keyword evidence="3" id="KW-0804">Transcription</keyword>
<sequence length="110" mass="12745">MKKRTTRDRMVEAKEMFSALASEPRLRILKWLEEPEAHFAAQKHGDLRADGVCGSRIAEKLGFRLPTVSRHMKQLVDAGLIESKRIKQWTFYRRTASGIEQVHRIVDDVL</sequence>
<feature type="domain" description="HTH arsR-type" evidence="4">
    <location>
        <begin position="5"/>
        <end position="110"/>
    </location>
</feature>
<dbReference type="Pfam" id="PF12840">
    <property type="entry name" value="HTH_20"/>
    <property type="match status" value="1"/>
</dbReference>
<dbReference type="InterPro" id="IPR051081">
    <property type="entry name" value="HTH_MetalResp_TranReg"/>
</dbReference>
<dbReference type="EMBL" id="JAOVQO010000014">
    <property type="protein sequence ID" value="MCU9849335.1"/>
    <property type="molecule type" value="Genomic_DNA"/>
</dbReference>
<dbReference type="InterPro" id="IPR011991">
    <property type="entry name" value="ArsR-like_HTH"/>
</dbReference>
<dbReference type="InterPro" id="IPR001845">
    <property type="entry name" value="HTH_ArsR_DNA-bd_dom"/>
</dbReference>
<evidence type="ECO:0000256" key="3">
    <source>
        <dbReference type="ARBA" id="ARBA00023163"/>
    </source>
</evidence>
<evidence type="ECO:0000256" key="1">
    <source>
        <dbReference type="ARBA" id="ARBA00023015"/>
    </source>
</evidence>
<dbReference type="SMART" id="SM00418">
    <property type="entry name" value="HTH_ARSR"/>
    <property type="match status" value="1"/>
</dbReference>
<keyword evidence="6" id="KW-1185">Reference proteome</keyword>
<reference evidence="5 6" key="1">
    <citation type="submission" date="2022-10" db="EMBL/GenBank/DDBJ databases">
        <title>Defluviimonas sp. nov., isolated from ocean surface sediments.</title>
        <authorList>
            <person name="He W."/>
            <person name="Wang L."/>
            <person name="Zhang D.-F."/>
        </authorList>
    </citation>
    <scope>NUCLEOTIDE SEQUENCE [LARGE SCALE GENOMIC DNA]</scope>
    <source>
        <strain evidence="5 6">WL0024</strain>
    </source>
</reference>
<dbReference type="InterPro" id="IPR036388">
    <property type="entry name" value="WH-like_DNA-bd_sf"/>
</dbReference>
<accession>A0ABT2X6S5</accession>
<evidence type="ECO:0000313" key="6">
    <source>
        <dbReference type="Proteomes" id="UP001209535"/>
    </source>
</evidence>